<dbReference type="InterPro" id="IPR002789">
    <property type="entry name" value="HerA_central"/>
</dbReference>
<keyword evidence="5" id="KW-0812">Transmembrane</keyword>
<feature type="domain" description="Helicase HerA central" evidence="6">
    <location>
        <begin position="204"/>
        <end position="406"/>
    </location>
</feature>
<dbReference type="SUPFAM" id="SSF52540">
    <property type="entry name" value="P-loop containing nucleoside triphosphate hydrolases"/>
    <property type="match status" value="1"/>
</dbReference>
<dbReference type="InterPro" id="IPR027417">
    <property type="entry name" value="P-loop_NTPase"/>
</dbReference>
<organism evidence="7 8">
    <name type="scientific">Metallosphaera hakonensis JCM 8857 = DSM 7519</name>
    <dbReference type="NCBI Taxonomy" id="1293036"/>
    <lineage>
        <taxon>Archaea</taxon>
        <taxon>Thermoproteota</taxon>
        <taxon>Thermoprotei</taxon>
        <taxon>Sulfolobales</taxon>
        <taxon>Sulfolobaceae</taxon>
        <taxon>Metallosphaera</taxon>
    </lineage>
</organism>
<evidence type="ECO:0000256" key="3">
    <source>
        <dbReference type="ARBA" id="ARBA00048954"/>
    </source>
</evidence>
<evidence type="ECO:0000259" key="6">
    <source>
        <dbReference type="Pfam" id="PF01935"/>
    </source>
</evidence>
<feature type="transmembrane region" description="Helical" evidence="5">
    <location>
        <begin position="29"/>
        <end position="47"/>
    </location>
</feature>
<feature type="transmembrane region" description="Helical" evidence="5">
    <location>
        <begin position="5"/>
        <end position="23"/>
    </location>
</feature>
<comment type="catalytic activity">
    <reaction evidence="3">
        <text>ATP + H2O = ADP + phosphate + H(+)</text>
        <dbReference type="Rhea" id="RHEA:13065"/>
        <dbReference type="ChEBI" id="CHEBI:15377"/>
        <dbReference type="ChEBI" id="CHEBI:15378"/>
        <dbReference type="ChEBI" id="CHEBI:30616"/>
        <dbReference type="ChEBI" id="CHEBI:43474"/>
        <dbReference type="ChEBI" id="CHEBI:456216"/>
        <dbReference type="EC" id="5.6.2.3"/>
    </reaction>
</comment>
<comment type="catalytic activity">
    <reaction evidence="4">
        <text>ATP + H2O = ADP + phosphate + H(+)</text>
        <dbReference type="Rhea" id="RHEA:13065"/>
        <dbReference type="ChEBI" id="CHEBI:15377"/>
        <dbReference type="ChEBI" id="CHEBI:15378"/>
        <dbReference type="ChEBI" id="CHEBI:30616"/>
        <dbReference type="ChEBI" id="CHEBI:43474"/>
        <dbReference type="ChEBI" id="CHEBI:456216"/>
        <dbReference type="EC" id="5.6.2.4"/>
    </reaction>
</comment>
<evidence type="ECO:0000256" key="1">
    <source>
        <dbReference type="ARBA" id="ARBA00007816"/>
    </source>
</evidence>
<evidence type="ECO:0000313" key="7">
    <source>
        <dbReference type="EMBL" id="AWR99450.1"/>
    </source>
</evidence>
<dbReference type="Pfam" id="PF01935">
    <property type="entry name" value="DUF87"/>
    <property type="match status" value="1"/>
</dbReference>
<dbReference type="PANTHER" id="PTHR42957:SF1">
    <property type="entry name" value="HELICASE MJ1565-RELATED"/>
    <property type="match status" value="1"/>
</dbReference>
<dbReference type="GO" id="GO:0043139">
    <property type="term" value="F:5'-3' DNA helicase activity"/>
    <property type="evidence" value="ECO:0007669"/>
    <property type="project" value="UniProtKB-EC"/>
</dbReference>
<dbReference type="InterPro" id="IPR008571">
    <property type="entry name" value="HerA-like"/>
</dbReference>
<dbReference type="STRING" id="1293036.GCA_001315825_00420"/>
<reference evidence="7 8" key="1">
    <citation type="submission" date="2018-05" db="EMBL/GenBank/DDBJ databases">
        <title>Complete Genome Sequences of Extremely Thermoacidophilic, Metal-Mobilizing Type-Strain Members of the Archaeal Family Sulfolobaceae: Acidianus brierleyi DSM-1651T, Acidianus sulfidivorans DSM-18786T, Metallosphaera hakonensis DSM-7519T, and Metallosphaera prunae DSM-10039T.</title>
        <authorList>
            <person name="Counts J.A."/>
            <person name="Kelly R.M."/>
        </authorList>
    </citation>
    <scope>NUCLEOTIDE SEQUENCE [LARGE SCALE GENOMIC DNA]</scope>
    <source>
        <strain evidence="7 8">HO1-1</strain>
    </source>
</reference>
<dbReference type="Proteomes" id="UP000247586">
    <property type="component" value="Chromosome"/>
</dbReference>
<dbReference type="EMBL" id="CP029287">
    <property type="protein sequence ID" value="AWR99450.1"/>
    <property type="molecule type" value="Genomic_DNA"/>
</dbReference>
<sequence>MNSRLFPILLMGIGVFILLSQFIRFSLTLVLIVTALLLLVIISYLYIRKKKTIISNIIQKQNVFEISSNNKVFTGSILKLWGKLEVDKGGANFQKELESLMETLSRRDVGFEYYVLTSLSKRKAISTLIVIKECSNCRDLVLEEIENIKNIANAVSPHIHLETVSSSERSLPVPGTWGNLSYAKIFEKIIDSPKNTFLPNNFDIEIGYMKTDVLELKTGIRSSDITRHIGIFGTTGSGKSTTATTLIKSLLEKGIYVTILDWHGEHVNKISRLTLLNSENLIKINPFKLGDIEEIVEILGDVLQLTDPQRFLLYSILIKMRRANRFDMKMFSSLLRNIDETTGWIREVKYGLLRKAYLLFTREARQLFDDNNDKDKFDVEKLLFNTIIDLSFIRNLRLRKIYGMLIIKILSDYFMKNRPLKTLLLVVEEAHNYFEKDNDFLEKLISEVRKFGLGLCIISQSPSSITEEVLKNTNIKIIHTIKSDVDKRILAESLSLSPSLYEILDKLDVGEALLSAPNIKIPIIIKIKGNP</sequence>
<evidence type="ECO:0000256" key="5">
    <source>
        <dbReference type="SAM" id="Phobius"/>
    </source>
</evidence>
<keyword evidence="5" id="KW-1133">Transmembrane helix</keyword>
<dbReference type="KEGG" id="mhk:DFR87_06800"/>
<evidence type="ECO:0000313" key="8">
    <source>
        <dbReference type="Proteomes" id="UP000247586"/>
    </source>
</evidence>
<keyword evidence="5" id="KW-0472">Membrane</keyword>
<dbReference type="Gene3D" id="3.40.50.300">
    <property type="entry name" value="P-loop containing nucleotide triphosphate hydrolases"/>
    <property type="match status" value="2"/>
</dbReference>
<name>A0A2U9ITQ5_9CREN</name>
<reference evidence="8" key="2">
    <citation type="submission" date="2020-03" db="EMBL/GenBank/DDBJ databases">
        <title>Complete Genome Sequences of Extremely Thermoacidophilic, Metal-Mobilizing Type-Strain Members of the Archaeal Family Sulfolobaceae: Acidianus brierleyi DSM-1651T, Acidianus sulfidivorans DSM-18786T, Metallosphaera hakonensis DSM-7519T, and Metallosphaera prunae DSM-10039T.</title>
        <authorList>
            <person name="Counts J.A."/>
            <person name="Kelly R.M."/>
        </authorList>
    </citation>
    <scope>NUCLEOTIDE SEQUENCE [LARGE SCALE GENOMIC DNA]</scope>
    <source>
        <strain evidence="8">HO1-1</strain>
    </source>
</reference>
<dbReference type="OrthoDB" id="107033at2157"/>
<gene>
    <name evidence="7" type="ORF">DFR87_06800</name>
</gene>
<keyword evidence="8" id="KW-1185">Reference proteome</keyword>
<dbReference type="AlphaFoldDB" id="A0A2U9ITQ5"/>
<dbReference type="GO" id="GO:0043138">
    <property type="term" value="F:3'-5' DNA helicase activity"/>
    <property type="evidence" value="ECO:0007669"/>
    <property type="project" value="UniProtKB-EC"/>
</dbReference>
<proteinExistence type="inferred from homology"/>
<comment type="catalytic activity">
    <reaction evidence="2">
        <text>Couples ATP hydrolysis with the unwinding of duplex DNA by translocating in the 3'-5' direction.</text>
        <dbReference type="EC" id="5.6.2.4"/>
    </reaction>
</comment>
<evidence type="ECO:0000256" key="2">
    <source>
        <dbReference type="ARBA" id="ARBA00034617"/>
    </source>
</evidence>
<accession>A0A2U9ITQ5</accession>
<protein>
    <submittedName>
        <fullName evidence="7">ATPase</fullName>
    </submittedName>
</protein>
<reference evidence="8" key="3">
    <citation type="submission" date="2020-03" db="EMBL/GenBank/DDBJ databases">
        <title>Sequencing and Assembly of Multiple Reported Metal-Biooxidizing Members of the Extremely Thermoacidophilic Archaeal Family Sulfolobaceae.</title>
        <authorList>
            <person name="Counts J.A."/>
            <person name="Kelly R.M."/>
        </authorList>
    </citation>
    <scope>NUCLEOTIDE SEQUENCE [LARGE SCALE GENOMIC DNA]</scope>
    <source>
        <strain evidence="8">HO1-1</strain>
    </source>
</reference>
<comment type="similarity">
    <text evidence="1">Belongs to the HerA family.</text>
</comment>
<evidence type="ECO:0000256" key="4">
    <source>
        <dbReference type="ARBA" id="ARBA00048988"/>
    </source>
</evidence>
<dbReference type="PANTHER" id="PTHR42957">
    <property type="entry name" value="HELICASE MJ1565-RELATED"/>
    <property type="match status" value="1"/>
</dbReference>